<dbReference type="Gene3D" id="1.10.533.10">
    <property type="entry name" value="Death Domain, Fas"/>
    <property type="match status" value="2"/>
</dbReference>
<dbReference type="GO" id="GO:0007165">
    <property type="term" value="P:signal transduction"/>
    <property type="evidence" value="ECO:0007669"/>
    <property type="project" value="InterPro"/>
</dbReference>
<dbReference type="AlphaFoldDB" id="B3S917"/>
<evidence type="ECO:0000313" key="5">
    <source>
        <dbReference type="Proteomes" id="UP000009022"/>
    </source>
</evidence>
<dbReference type="InterPro" id="IPR001315">
    <property type="entry name" value="CARD"/>
</dbReference>
<dbReference type="CTD" id="6757871"/>
<dbReference type="GeneID" id="6757871"/>
<dbReference type="PROSITE" id="PS50017">
    <property type="entry name" value="DEATH_DOMAIN"/>
    <property type="match status" value="1"/>
</dbReference>
<gene>
    <name evidence="4" type="ORF">TRIADDRAFT_60665</name>
</gene>
<dbReference type="RefSeq" id="XP_002116658.1">
    <property type="nucleotide sequence ID" value="XM_002116622.1"/>
</dbReference>
<dbReference type="CDD" id="cd01671">
    <property type="entry name" value="CARD"/>
    <property type="match status" value="1"/>
</dbReference>
<evidence type="ECO:0000259" key="2">
    <source>
        <dbReference type="PROSITE" id="PS50017"/>
    </source>
</evidence>
<dbReference type="PANTHER" id="PTHR15077:SF9">
    <property type="entry name" value="C-TERMINAL OF ROC (COR) DOMAIN-CONTAINING PROTEIN"/>
    <property type="match status" value="1"/>
</dbReference>
<evidence type="ECO:0008006" key="6">
    <source>
        <dbReference type="Google" id="ProtNLM"/>
    </source>
</evidence>
<dbReference type="InterPro" id="IPR000488">
    <property type="entry name" value="Death_dom"/>
</dbReference>
<reference evidence="4 5" key="1">
    <citation type="journal article" date="2008" name="Nature">
        <title>The Trichoplax genome and the nature of placozoans.</title>
        <authorList>
            <person name="Srivastava M."/>
            <person name="Begovic E."/>
            <person name="Chapman J."/>
            <person name="Putnam N.H."/>
            <person name="Hellsten U."/>
            <person name="Kawashima T."/>
            <person name="Kuo A."/>
            <person name="Mitros T."/>
            <person name="Salamov A."/>
            <person name="Carpenter M.L."/>
            <person name="Signorovitch A.Y."/>
            <person name="Moreno M.A."/>
            <person name="Kamm K."/>
            <person name="Grimwood J."/>
            <person name="Schmutz J."/>
            <person name="Shapiro H."/>
            <person name="Grigoriev I.V."/>
            <person name="Buss L.W."/>
            <person name="Schierwater B."/>
            <person name="Dellaporta S.L."/>
            <person name="Rokhsar D.S."/>
        </authorList>
    </citation>
    <scope>NUCLEOTIDE SEQUENCE [LARGE SCALE GENOMIC DNA]</scope>
    <source>
        <strain evidence="4 5">Grell-BS-1999</strain>
    </source>
</reference>
<dbReference type="InParanoid" id="B3S917"/>
<organism evidence="4 5">
    <name type="scientific">Trichoplax adhaerens</name>
    <name type="common">Trichoplax reptans</name>
    <dbReference type="NCBI Taxonomy" id="10228"/>
    <lineage>
        <taxon>Eukaryota</taxon>
        <taxon>Metazoa</taxon>
        <taxon>Placozoa</taxon>
        <taxon>Uniplacotomia</taxon>
        <taxon>Trichoplacea</taxon>
        <taxon>Trichoplacidae</taxon>
        <taxon>Trichoplax</taxon>
    </lineage>
</organism>
<feature type="compositionally biased region" description="Basic and acidic residues" evidence="1">
    <location>
        <begin position="239"/>
        <end position="253"/>
    </location>
</feature>
<dbReference type="KEGG" id="tad:TRIADDRAFT_60665"/>
<evidence type="ECO:0000256" key="1">
    <source>
        <dbReference type="SAM" id="MobiDB-lite"/>
    </source>
</evidence>
<feature type="region of interest" description="Disordered" evidence="1">
    <location>
        <begin position="232"/>
        <end position="263"/>
    </location>
</feature>
<feature type="region of interest" description="Disordered" evidence="1">
    <location>
        <begin position="98"/>
        <end position="136"/>
    </location>
</feature>
<feature type="domain" description="CARD" evidence="3">
    <location>
        <begin position="1"/>
        <end position="78"/>
    </location>
</feature>
<dbReference type="InterPro" id="IPR016729">
    <property type="entry name" value="FADD"/>
</dbReference>
<feature type="domain" description="Death" evidence="2">
    <location>
        <begin position="164"/>
        <end position="230"/>
    </location>
</feature>
<protein>
    <recommendedName>
        <fullName evidence="6">Death domain-containing protein</fullName>
    </recommendedName>
</protein>
<dbReference type="SUPFAM" id="SSF47986">
    <property type="entry name" value="DEATH domain"/>
    <property type="match status" value="2"/>
</dbReference>
<evidence type="ECO:0000259" key="3">
    <source>
        <dbReference type="PROSITE" id="PS50209"/>
    </source>
</evidence>
<dbReference type="OrthoDB" id="6162777at2759"/>
<dbReference type="HOGENOM" id="CLU_998627_0_0_1"/>
<dbReference type="PROSITE" id="PS50209">
    <property type="entry name" value="CARD"/>
    <property type="match status" value="1"/>
</dbReference>
<dbReference type="PhylomeDB" id="B3S917"/>
<proteinExistence type="predicted"/>
<name>B3S917_TRIAD</name>
<dbReference type="EMBL" id="DS985257">
    <property type="protein sequence ID" value="EDV20717.1"/>
    <property type="molecule type" value="Genomic_DNA"/>
</dbReference>
<dbReference type="Proteomes" id="UP000009022">
    <property type="component" value="Unassembled WGS sequence"/>
</dbReference>
<accession>B3S917</accession>
<dbReference type="InterPro" id="IPR011029">
    <property type="entry name" value="DEATH-like_dom_sf"/>
</dbReference>
<sequence length="279" mass="32132">MDKEQRQAIVDHWDKLAESMPSNHMTNRLIAEGVLSPTDLQGINAKETENEKNTTILNKILASVSPDCYAIFIDALRQIPNKNSRLADMIESRFKEQASADYRSDASKSNNLSSARKRQTVESETSRQKRTAMQNAMDPIRDDLKRRDSFMYIANNIKSIKVIEFGRKLRLSENDVDDIVNSNRSRFDKFMNLLEEWHSQFVSTATFDKLLDTLRSCNEVVVAEKLKKKYSISSNSGDQKPKNSEDIKKDTDYPKIITHPRPPIPTRSIQYVTFNAHHY</sequence>
<dbReference type="Pfam" id="PF00531">
    <property type="entry name" value="Death"/>
    <property type="match status" value="1"/>
</dbReference>
<dbReference type="PANTHER" id="PTHR15077">
    <property type="entry name" value="FAS-ASSOCIATING DEATH DOMAIN-CONTAINING PROTEIN FADD"/>
    <property type="match status" value="1"/>
</dbReference>
<keyword evidence="5" id="KW-1185">Reference proteome</keyword>
<dbReference type="GO" id="GO:0042981">
    <property type="term" value="P:regulation of apoptotic process"/>
    <property type="evidence" value="ECO:0007669"/>
    <property type="project" value="InterPro"/>
</dbReference>
<dbReference type="CDD" id="cd01670">
    <property type="entry name" value="Death"/>
    <property type="match status" value="1"/>
</dbReference>
<evidence type="ECO:0000313" key="4">
    <source>
        <dbReference type="EMBL" id="EDV20717.1"/>
    </source>
</evidence>